<gene>
    <name evidence="10" type="primary">atpG</name>
    <name evidence="11" type="ORF">A2650_03460</name>
</gene>
<keyword evidence="10" id="KW-1003">Cell membrane</keyword>
<evidence type="ECO:0000256" key="6">
    <source>
        <dbReference type="ARBA" id="ARBA00023065"/>
    </source>
</evidence>
<evidence type="ECO:0000256" key="3">
    <source>
        <dbReference type="ARBA" id="ARBA00007681"/>
    </source>
</evidence>
<dbReference type="Gene3D" id="1.10.287.80">
    <property type="entry name" value="ATP synthase, gamma subunit, helix hairpin domain"/>
    <property type="match status" value="1"/>
</dbReference>
<dbReference type="InterPro" id="IPR035968">
    <property type="entry name" value="ATP_synth_F1_ATPase_gsu"/>
</dbReference>
<dbReference type="GO" id="GO:0046933">
    <property type="term" value="F:proton-transporting ATP synthase activity, rotational mechanism"/>
    <property type="evidence" value="ECO:0007669"/>
    <property type="project" value="UniProtKB-UniRule"/>
</dbReference>
<dbReference type="PANTHER" id="PTHR11693:SF22">
    <property type="entry name" value="ATP SYNTHASE SUBUNIT GAMMA, MITOCHONDRIAL"/>
    <property type="match status" value="1"/>
</dbReference>
<evidence type="ECO:0000256" key="8">
    <source>
        <dbReference type="ARBA" id="ARBA00023196"/>
    </source>
</evidence>
<comment type="subunit">
    <text evidence="10">F-type ATPases have 2 components, CF(1) - the catalytic core - and CF(0) - the membrane proton channel. CF(1) has five subunits: alpha(3), beta(3), gamma(1), delta(1), epsilon(1). CF(0) has three main subunits: a, b and c.</text>
</comment>
<comment type="subcellular location">
    <subcellularLocation>
        <location evidence="10">Cell membrane</location>
        <topology evidence="10">Peripheral membrane protein</topology>
    </subcellularLocation>
    <subcellularLocation>
        <location evidence="2">Membrane</location>
        <topology evidence="2">Peripheral membrane protein</topology>
    </subcellularLocation>
</comment>
<evidence type="ECO:0000256" key="1">
    <source>
        <dbReference type="ARBA" id="ARBA00003456"/>
    </source>
</evidence>
<keyword evidence="7 10" id="KW-0472">Membrane</keyword>
<keyword evidence="5 10" id="KW-0375">Hydrogen ion transport</keyword>
<keyword evidence="6 10" id="KW-0406">Ion transport</keyword>
<dbReference type="PANTHER" id="PTHR11693">
    <property type="entry name" value="ATP SYNTHASE GAMMA CHAIN"/>
    <property type="match status" value="1"/>
</dbReference>
<dbReference type="Proteomes" id="UP000177117">
    <property type="component" value="Unassembled WGS sequence"/>
</dbReference>
<dbReference type="GO" id="GO:0005524">
    <property type="term" value="F:ATP binding"/>
    <property type="evidence" value="ECO:0007669"/>
    <property type="project" value="UniProtKB-UniRule"/>
</dbReference>
<evidence type="ECO:0000313" key="11">
    <source>
        <dbReference type="EMBL" id="OGN00418.1"/>
    </source>
</evidence>
<evidence type="ECO:0000256" key="2">
    <source>
        <dbReference type="ARBA" id="ARBA00004170"/>
    </source>
</evidence>
<dbReference type="HAMAP" id="MF_00815">
    <property type="entry name" value="ATP_synth_gamma_bact"/>
    <property type="match status" value="1"/>
</dbReference>
<name>A0A1F8EIG9_9BACT</name>
<dbReference type="Gene3D" id="3.40.1380.10">
    <property type="match status" value="1"/>
</dbReference>
<dbReference type="SUPFAM" id="SSF52943">
    <property type="entry name" value="ATP synthase (F1-ATPase), gamma subunit"/>
    <property type="match status" value="1"/>
</dbReference>
<evidence type="ECO:0000256" key="4">
    <source>
        <dbReference type="ARBA" id="ARBA00022448"/>
    </source>
</evidence>
<evidence type="ECO:0000313" key="12">
    <source>
        <dbReference type="Proteomes" id="UP000177117"/>
    </source>
</evidence>
<keyword evidence="8 10" id="KW-0139">CF(1)</keyword>
<organism evidence="11 12">
    <name type="scientific">Candidatus Yanofskybacteria bacterium RIFCSPHIGHO2_01_FULL_41_53</name>
    <dbReference type="NCBI Taxonomy" id="1802663"/>
    <lineage>
        <taxon>Bacteria</taxon>
        <taxon>Candidatus Yanofskyibacteriota</taxon>
    </lineage>
</organism>
<dbReference type="GO" id="GO:0005886">
    <property type="term" value="C:plasma membrane"/>
    <property type="evidence" value="ECO:0007669"/>
    <property type="project" value="UniProtKB-SubCell"/>
</dbReference>
<evidence type="ECO:0000256" key="10">
    <source>
        <dbReference type="HAMAP-Rule" id="MF_00815"/>
    </source>
</evidence>
<protein>
    <recommendedName>
        <fullName evidence="10">ATP synthase gamma chain</fullName>
    </recommendedName>
    <alternativeName>
        <fullName evidence="10">ATP synthase F1 sector gamma subunit</fullName>
    </alternativeName>
    <alternativeName>
        <fullName evidence="10">F-ATPase gamma subunit</fullName>
    </alternativeName>
</protein>
<comment type="similarity">
    <text evidence="3 10">Belongs to the ATPase gamma chain family.</text>
</comment>
<comment type="function">
    <text evidence="1 10">Produces ATP from ADP in the presence of a proton gradient across the membrane. The gamma chain is believed to be important in regulating ATPase activity and the flow of protons through the CF(0) complex.</text>
</comment>
<dbReference type="CDD" id="cd12151">
    <property type="entry name" value="F1-ATPase_gamma"/>
    <property type="match status" value="1"/>
</dbReference>
<proteinExistence type="inferred from homology"/>
<dbReference type="NCBIfam" id="TIGR01146">
    <property type="entry name" value="ATPsyn_F1gamma"/>
    <property type="match status" value="1"/>
</dbReference>
<accession>A0A1F8EIG9</accession>
<dbReference type="AlphaFoldDB" id="A0A1F8EIG9"/>
<reference evidence="11 12" key="1">
    <citation type="journal article" date="2016" name="Nat. Commun.">
        <title>Thousands of microbial genomes shed light on interconnected biogeochemical processes in an aquifer system.</title>
        <authorList>
            <person name="Anantharaman K."/>
            <person name="Brown C.T."/>
            <person name="Hug L.A."/>
            <person name="Sharon I."/>
            <person name="Castelle C.J."/>
            <person name="Probst A.J."/>
            <person name="Thomas B.C."/>
            <person name="Singh A."/>
            <person name="Wilkins M.J."/>
            <person name="Karaoz U."/>
            <person name="Brodie E.L."/>
            <person name="Williams K.H."/>
            <person name="Hubbard S.S."/>
            <person name="Banfield J.F."/>
        </authorList>
    </citation>
    <scope>NUCLEOTIDE SEQUENCE [LARGE SCALE GENOMIC DNA]</scope>
</reference>
<dbReference type="PRINTS" id="PR00126">
    <property type="entry name" value="ATPASEGAMMA"/>
</dbReference>
<sequence length="308" mass="34795">MESLQKTKSRIRAVKNIGQITKAMEVVAATKMRKSQEVALRSRPYAFKALELLSVLAKHAEIKTDLMTKRDIKKTLLVIVTSDRGLAGSFNSQVLRVADSFLKSYDVTSYKLQVVPVGKKAISYVGKKKLDSVESFYGFGDFIEPSETFHLSDKIISWFLSGQWGRVMTISTHFRSTLKQEVLLRQVLPVDLEKIQKTISEIIPEHGKFSGIHDTRYTIQDASTDYLFEPTPKELVESLIDHLVRMQIYHLVLEANASEHSARMVAMKTASDNAKELSEKLNLEYNKARQAGITKELIEITSAVNTLQ</sequence>
<dbReference type="GO" id="GO:0045259">
    <property type="term" value="C:proton-transporting ATP synthase complex"/>
    <property type="evidence" value="ECO:0007669"/>
    <property type="project" value="UniProtKB-KW"/>
</dbReference>
<dbReference type="GO" id="GO:0042777">
    <property type="term" value="P:proton motive force-driven plasma membrane ATP synthesis"/>
    <property type="evidence" value="ECO:0007669"/>
    <property type="project" value="UniProtKB-UniRule"/>
</dbReference>
<evidence type="ECO:0000256" key="5">
    <source>
        <dbReference type="ARBA" id="ARBA00022781"/>
    </source>
</evidence>
<evidence type="ECO:0000256" key="9">
    <source>
        <dbReference type="ARBA" id="ARBA00023310"/>
    </source>
</evidence>
<dbReference type="EMBL" id="MGJD01000021">
    <property type="protein sequence ID" value="OGN00418.1"/>
    <property type="molecule type" value="Genomic_DNA"/>
</dbReference>
<keyword evidence="9 10" id="KW-0066">ATP synthesis</keyword>
<keyword evidence="4 10" id="KW-0813">Transport</keyword>
<dbReference type="InterPro" id="IPR000131">
    <property type="entry name" value="ATP_synth_F1_gsu"/>
</dbReference>
<dbReference type="Pfam" id="PF00231">
    <property type="entry name" value="ATP-synt"/>
    <property type="match status" value="1"/>
</dbReference>
<evidence type="ECO:0000256" key="7">
    <source>
        <dbReference type="ARBA" id="ARBA00023136"/>
    </source>
</evidence>
<comment type="caution">
    <text evidence="11">The sequence shown here is derived from an EMBL/GenBank/DDBJ whole genome shotgun (WGS) entry which is preliminary data.</text>
</comment>